<dbReference type="RefSeq" id="WP_086964144.1">
    <property type="nucleotide sequence ID" value="NZ_CP021376.1"/>
</dbReference>
<name>A0A1Y0CYF3_9GAMM</name>
<evidence type="ECO:0000313" key="2">
    <source>
        <dbReference type="EMBL" id="ART80278.1"/>
    </source>
</evidence>
<organism evidence="2 3">
    <name type="scientific">Oceanisphaera avium</name>
    <dbReference type="NCBI Taxonomy" id="1903694"/>
    <lineage>
        <taxon>Bacteria</taxon>
        <taxon>Pseudomonadati</taxon>
        <taxon>Pseudomonadota</taxon>
        <taxon>Gammaproteobacteria</taxon>
        <taxon>Aeromonadales</taxon>
        <taxon>Aeromonadaceae</taxon>
        <taxon>Oceanisphaera</taxon>
    </lineage>
</organism>
<accession>A0A1Y0CYF3</accession>
<reference evidence="3" key="1">
    <citation type="submission" date="2017-05" db="EMBL/GenBank/DDBJ databases">
        <authorList>
            <person name="Sung H."/>
        </authorList>
    </citation>
    <scope>NUCLEOTIDE SEQUENCE [LARGE SCALE GENOMIC DNA]</scope>
    <source>
        <strain evidence="3">AMac2203</strain>
    </source>
</reference>
<gene>
    <name evidence="2" type="ORF">CBP12_09070</name>
</gene>
<keyword evidence="3" id="KW-1185">Reference proteome</keyword>
<dbReference type="OrthoDB" id="5600144at2"/>
<protein>
    <submittedName>
        <fullName evidence="2">Uncharacterized protein</fullName>
    </submittedName>
</protein>
<dbReference type="PROSITE" id="PS51257">
    <property type="entry name" value="PROKAR_LIPOPROTEIN"/>
    <property type="match status" value="1"/>
</dbReference>
<dbReference type="Proteomes" id="UP000243793">
    <property type="component" value="Chromosome"/>
</dbReference>
<feature type="coiled-coil region" evidence="1">
    <location>
        <begin position="116"/>
        <end position="150"/>
    </location>
</feature>
<dbReference type="EMBL" id="CP021376">
    <property type="protein sequence ID" value="ART80278.1"/>
    <property type="molecule type" value="Genomic_DNA"/>
</dbReference>
<evidence type="ECO:0000313" key="3">
    <source>
        <dbReference type="Proteomes" id="UP000243793"/>
    </source>
</evidence>
<proteinExistence type="predicted"/>
<dbReference type="AlphaFoldDB" id="A0A1Y0CYF3"/>
<keyword evidence="1" id="KW-0175">Coiled coil</keyword>
<dbReference type="KEGG" id="ocm:CBP12_09070"/>
<sequence length="161" mass="18433">MNKAWYCTAFALALSGCTLPFPQSKSPETKVEIRVPSQTKQLNAWLALSDKVLHSNPNQRQQALNQLPNTSNAQLKKALWLSHPKASLNQRQQAQQLFQQHLSSASSSEQKLLGTYQAYNQEMINMQRQLAERQQQVNNLTQKLKELASIDQQINDRKFQE</sequence>
<evidence type="ECO:0000256" key="1">
    <source>
        <dbReference type="SAM" id="Coils"/>
    </source>
</evidence>